<dbReference type="Proteomes" id="UP000632774">
    <property type="component" value="Unassembled WGS sequence"/>
</dbReference>
<evidence type="ECO:0000313" key="2">
    <source>
        <dbReference type="EMBL" id="MBE9664879.1"/>
    </source>
</evidence>
<keyword evidence="3" id="KW-1185">Reference proteome</keyword>
<dbReference type="RefSeq" id="WP_194104302.1">
    <property type="nucleotide sequence ID" value="NZ_JADFFM010000001.1"/>
</dbReference>
<dbReference type="CDD" id="cd06259">
    <property type="entry name" value="YdcF-like"/>
    <property type="match status" value="1"/>
</dbReference>
<dbReference type="InterPro" id="IPR014729">
    <property type="entry name" value="Rossmann-like_a/b/a_fold"/>
</dbReference>
<protein>
    <submittedName>
        <fullName evidence="2">YdcF family protein</fullName>
    </submittedName>
</protein>
<name>A0ABR9XD29_9SPHI</name>
<evidence type="ECO:0000259" key="1">
    <source>
        <dbReference type="Pfam" id="PF02698"/>
    </source>
</evidence>
<feature type="domain" description="DUF218" evidence="1">
    <location>
        <begin position="254"/>
        <end position="373"/>
    </location>
</feature>
<proteinExistence type="predicted"/>
<comment type="caution">
    <text evidence="2">The sequence shown here is derived from an EMBL/GenBank/DDBJ whole genome shotgun (WGS) entry which is preliminary data.</text>
</comment>
<organism evidence="2 3">
    <name type="scientific">Mucilaginibacter boryungensis</name>
    <dbReference type="NCBI Taxonomy" id="768480"/>
    <lineage>
        <taxon>Bacteria</taxon>
        <taxon>Pseudomonadati</taxon>
        <taxon>Bacteroidota</taxon>
        <taxon>Sphingobacteriia</taxon>
        <taxon>Sphingobacteriales</taxon>
        <taxon>Sphingobacteriaceae</taxon>
        <taxon>Mucilaginibacter</taxon>
    </lineage>
</organism>
<evidence type="ECO:0000313" key="3">
    <source>
        <dbReference type="Proteomes" id="UP000632774"/>
    </source>
</evidence>
<dbReference type="Gene3D" id="3.40.50.620">
    <property type="entry name" value="HUPs"/>
    <property type="match status" value="1"/>
</dbReference>
<reference evidence="2 3" key="1">
    <citation type="submission" date="2020-10" db="EMBL/GenBank/DDBJ databases">
        <title>Mucilaginibacter mali sp. nov., isolated from rhizosphere soil of apple orchard.</title>
        <authorList>
            <person name="Lee J.-S."/>
            <person name="Kim H.S."/>
            <person name="Kim J.-S."/>
        </authorList>
    </citation>
    <scope>NUCLEOTIDE SEQUENCE [LARGE SCALE GENOMIC DNA]</scope>
    <source>
        <strain evidence="2 3">KCTC 23157</strain>
    </source>
</reference>
<accession>A0ABR9XD29</accession>
<gene>
    <name evidence="2" type="ORF">IRJ18_00805</name>
</gene>
<dbReference type="InterPro" id="IPR003848">
    <property type="entry name" value="DUF218"/>
</dbReference>
<dbReference type="Pfam" id="PF02698">
    <property type="entry name" value="DUF218"/>
    <property type="match status" value="1"/>
</dbReference>
<dbReference type="EMBL" id="JADFFM010000001">
    <property type="protein sequence ID" value="MBE9664879.1"/>
    <property type="molecule type" value="Genomic_DNA"/>
</dbReference>
<sequence>MLSKKLFLFLLSCTIVHFTGYTQQPNPHYQLKGNNYVSAKNYYLLTLMQNTPAVKHLLESDADLTKLATTKLNALKTSLSCKDAACYTAQLKFSPDEIRQTGDKLAALYQPDNALGLLVKTDLIPSGAYILNKNLTPQQQLVKAWEQDAAGVNYAISIYADGKKPPYAAIDSISFNVRSKTYPDVLLDEASVVLNACKDSKLFFEPVLNYALQALEINGRNDAANFEPLAAGLNKNALVKIKQTVWDKYKYSSILILGAGPGDLNTAISPIGMLRCRMGASRYFSGLAPFIIVSGGMAHPYKTKYCEALEMKKYLVNNLHVPANAIIVETQARHTTTNVRNGVRLIYRYGIPFNKPFLTVSSRSHIESVGVAMAARCLRELKYVPYKVGNRYDDNAWELYPAIEALQINPMEPLDPR</sequence>